<evidence type="ECO:0000313" key="2">
    <source>
        <dbReference type="EMBL" id="RDB29673.1"/>
    </source>
</evidence>
<feature type="chain" id="PRO_5016680303" evidence="1">
    <location>
        <begin position="21"/>
        <end position="136"/>
    </location>
</feature>
<proteinExistence type="predicted"/>
<evidence type="ECO:0000313" key="3">
    <source>
        <dbReference type="Proteomes" id="UP000076154"/>
    </source>
</evidence>
<reference evidence="2" key="1">
    <citation type="submission" date="2018-04" db="EMBL/GenBank/DDBJ databases">
        <title>Whole genome sequencing of Hypsizygus marmoreus.</title>
        <authorList>
            <person name="Choi I.-G."/>
            <person name="Min B."/>
            <person name="Kim J.-G."/>
            <person name="Kim S."/>
            <person name="Oh Y.-L."/>
            <person name="Kong W.-S."/>
            <person name="Park H."/>
            <person name="Jeong J."/>
            <person name="Song E.-S."/>
        </authorList>
    </citation>
    <scope>NUCLEOTIDE SEQUENCE [LARGE SCALE GENOMIC DNA]</scope>
    <source>
        <strain evidence="2">51987-8</strain>
    </source>
</reference>
<accession>A0A369KD31</accession>
<gene>
    <name evidence="2" type="ORF">Hypma_014808</name>
</gene>
<dbReference type="EMBL" id="LUEZ02000010">
    <property type="protein sequence ID" value="RDB29673.1"/>
    <property type="molecule type" value="Genomic_DNA"/>
</dbReference>
<name>A0A369KD31_HYPMA</name>
<dbReference type="InParanoid" id="A0A369KD31"/>
<dbReference type="AlphaFoldDB" id="A0A369KD31"/>
<organism evidence="2 3">
    <name type="scientific">Hypsizygus marmoreus</name>
    <name type="common">White beech mushroom</name>
    <name type="synonym">Agaricus marmoreus</name>
    <dbReference type="NCBI Taxonomy" id="39966"/>
    <lineage>
        <taxon>Eukaryota</taxon>
        <taxon>Fungi</taxon>
        <taxon>Dikarya</taxon>
        <taxon>Basidiomycota</taxon>
        <taxon>Agaricomycotina</taxon>
        <taxon>Agaricomycetes</taxon>
        <taxon>Agaricomycetidae</taxon>
        <taxon>Agaricales</taxon>
        <taxon>Tricholomatineae</taxon>
        <taxon>Lyophyllaceae</taxon>
        <taxon>Hypsizygus</taxon>
    </lineage>
</organism>
<keyword evidence="1" id="KW-0732">Signal</keyword>
<keyword evidence="3" id="KW-1185">Reference proteome</keyword>
<protein>
    <submittedName>
        <fullName evidence="2">Uncharacterized protein</fullName>
    </submittedName>
</protein>
<evidence type="ECO:0000256" key="1">
    <source>
        <dbReference type="SAM" id="SignalP"/>
    </source>
</evidence>
<dbReference type="OrthoDB" id="3005441at2759"/>
<comment type="caution">
    <text evidence="2">The sequence shown here is derived from an EMBL/GenBank/DDBJ whole genome shotgun (WGS) entry which is preliminary data.</text>
</comment>
<feature type="signal peptide" evidence="1">
    <location>
        <begin position="1"/>
        <end position="20"/>
    </location>
</feature>
<sequence>MKLSASFVLMLASLTNITLGATLGGLMVPRAADDSNDDCANLGGPMPKSNLPEGVIANDVRKCAGHPLGSQDKDVNARDCWTGSPYGCTDGYCWKVCGSFGEWCWTAANKGKGAWLTCSHYTDCHETDFCGGKCSC</sequence>
<dbReference type="Proteomes" id="UP000076154">
    <property type="component" value="Unassembled WGS sequence"/>
</dbReference>